<feature type="active site" description="Proton donor" evidence="1">
    <location>
        <position position="207"/>
    </location>
</feature>
<dbReference type="Proteomes" id="UP000196158">
    <property type="component" value="Unassembled WGS sequence"/>
</dbReference>
<evidence type="ECO:0000313" key="5">
    <source>
        <dbReference type="Proteomes" id="UP000196158"/>
    </source>
</evidence>
<dbReference type="EMBL" id="FXLY01000003">
    <property type="protein sequence ID" value="SMN19395.1"/>
    <property type="molecule type" value="Genomic_DNA"/>
</dbReference>
<dbReference type="STRING" id="1789683.A0A1X7R172"/>
<dbReference type="InterPro" id="IPR026285">
    <property type="entry name" value="TenA_E"/>
</dbReference>
<feature type="binding site" evidence="2">
    <location>
        <position position="84"/>
    </location>
    <ligand>
        <name>substrate</name>
    </ligand>
</feature>
<feature type="domain" description="Thiaminase-2/PQQC" evidence="3">
    <location>
        <begin position="12"/>
        <end position="215"/>
    </location>
</feature>
<protein>
    <recommendedName>
        <fullName evidence="3">Thiaminase-2/PQQC domain-containing protein</fullName>
    </recommendedName>
</protein>
<evidence type="ECO:0000313" key="4">
    <source>
        <dbReference type="EMBL" id="SMN19395.1"/>
    </source>
</evidence>
<dbReference type="Pfam" id="PF03070">
    <property type="entry name" value="TENA_THI-4"/>
    <property type="match status" value="1"/>
</dbReference>
<dbReference type="AlphaFoldDB" id="A0A1X7R172"/>
<dbReference type="PIRSF" id="PIRSF003170">
    <property type="entry name" value="Pet18p"/>
    <property type="match status" value="1"/>
</dbReference>
<evidence type="ECO:0000256" key="2">
    <source>
        <dbReference type="PIRSR" id="PIRSR003170-2"/>
    </source>
</evidence>
<reference evidence="4 5" key="1">
    <citation type="submission" date="2017-04" db="EMBL/GenBank/DDBJ databases">
        <authorList>
            <person name="Afonso C.L."/>
            <person name="Miller P.J."/>
            <person name="Scott M.A."/>
            <person name="Spackman E."/>
            <person name="Goraichik I."/>
            <person name="Dimitrov K.M."/>
            <person name="Suarez D.L."/>
            <person name="Swayne D.E."/>
        </authorList>
    </citation>
    <scope>NUCLEOTIDE SEQUENCE [LARGE SCALE GENOMIC DNA]</scope>
</reference>
<accession>A0A1X7R172</accession>
<dbReference type="GO" id="GO:0006772">
    <property type="term" value="P:thiamine metabolic process"/>
    <property type="evidence" value="ECO:0007669"/>
    <property type="project" value="UniProtKB-ARBA"/>
</dbReference>
<dbReference type="Gene3D" id="1.20.910.10">
    <property type="entry name" value="Heme oxygenase-like"/>
    <property type="match status" value="1"/>
</dbReference>
<name>A0A1X7R172_9SACH</name>
<dbReference type="OrthoDB" id="37730at2759"/>
<gene>
    <name evidence="4" type="ORF">KASA_0P06017G</name>
</gene>
<sequence>MTPTTTHALLAKYSPLYKETTQHQLTNKLCQGTLNDRTLYIYLAQDLMFFESSLRLICKATSLAPESDSLLTLAKKIGFFANDENTYFRDCLKEVEAAVPSSEERHKFLKEMLPGVNEYIKFIEESVADTSLTYAQYITIIWACEQIYLSWAHESPKKKDLHWKHQTWIDLHDGEHFISWCDFLEAEVNKFSIEQVEKQFTAVLQHEFNFFDNCYKA</sequence>
<dbReference type="InterPro" id="IPR016084">
    <property type="entry name" value="Haem_Oase-like_multi-hlx"/>
</dbReference>
<dbReference type="InterPro" id="IPR004305">
    <property type="entry name" value="Thiaminase-2/PQQC"/>
</dbReference>
<proteinExistence type="predicted"/>
<dbReference type="PANTHER" id="PTHR43198:SF2">
    <property type="entry name" value="SI:CH1073-67J19.1-RELATED"/>
    <property type="match status" value="1"/>
</dbReference>
<organism evidence="4 5">
    <name type="scientific">Maudiozyma saulgeensis</name>
    <dbReference type="NCBI Taxonomy" id="1789683"/>
    <lineage>
        <taxon>Eukaryota</taxon>
        <taxon>Fungi</taxon>
        <taxon>Dikarya</taxon>
        <taxon>Ascomycota</taxon>
        <taxon>Saccharomycotina</taxon>
        <taxon>Saccharomycetes</taxon>
        <taxon>Saccharomycetales</taxon>
        <taxon>Saccharomycetaceae</taxon>
        <taxon>Maudiozyma</taxon>
    </lineage>
</organism>
<feature type="binding site" evidence="2">
    <location>
        <position position="46"/>
    </location>
    <ligand>
        <name>substrate</name>
    </ligand>
</feature>
<evidence type="ECO:0000256" key="1">
    <source>
        <dbReference type="PIRSR" id="PIRSR003170-1"/>
    </source>
</evidence>
<dbReference type="InterPro" id="IPR050967">
    <property type="entry name" value="Thiamine_Salvage_TenA"/>
</dbReference>
<dbReference type="CDD" id="cd19358">
    <property type="entry name" value="TenA_E_Spr0628-like"/>
    <property type="match status" value="1"/>
</dbReference>
<keyword evidence="5" id="KW-1185">Reference proteome</keyword>
<dbReference type="GO" id="GO:0005829">
    <property type="term" value="C:cytosol"/>
    <property type="evidence" value="ECO:0007669"/>
    <property type="project" value="TreeGrafter"/>
</dbReference>
<dbReference type="PANTHER" id="PTHR43198">
    <property type="entry name" value="BIFUNCTIONAL TH2 PROTEIN"/>
    <property type="match status" value="1"/>
</dbReference>
<feature type="binding site" evidence="2">
    <location>
        <position position="145"/>
    </location>
    <ligand>
        <name>substrate</name>
    </ligand>
</feature>
<dbReference type="SUPFAM" id="SSF48613">
    <property type="entry name" value="Heme oxygenase-like"/>
    <property type="match status" value="1"/>
</dbReference>
<evidence type="ECO:0000259" key="3">
    <source>
        <dbReference type="Pfam" id="PF03070"/>
    </source>
</evidence>